<comment type="subcellular location">
    <subcellularLocation>
        <location evidence="1">Membrane</location>
        <topology evidence="1">Multi-pass membrane protein</topology>
    </subcellularLocation>
</comment>
<dbReference type="InterPro" id="IPR020846">
    <property type="entry name" value="MFS_dom"/>
</dbReference>
<evidence type="ECO:0000313" key="9">
    <source>
        <dbReference type="Proteomes" id="UP000223968"/>
    </source>
</evidence>
<feature type="transmembrane region" description="Helical" evidence="6">
    <location>
        <begin position="369"/>
        <end position="392"/>
    </location>
</feature>
<evidence type="ECO:0000256" key="6">
    <source>
        <dbReference type="SAM" id="Phobius"/>
    </source>
</evidence>
<comment type="caution">
    <text evidence="8">The sequence shown here is derived from an EMBL/GenBank/DDBJ whole genome shotgun (WGS) entry which is preliminary data.</text>
</comment>
<feature type="transmembrane region" description="Helical" evidence="6">
    <location>
        <begin position="220"/>
        <end position="239"/>
    </location>
</feature>
<evidence type="ECO:0000256" key="1">
    <source>
        <dbReference type="ARBA" id="ARBA00004141"/>
    </source>
</evidence>
<feature type="transmembrane region" description="Helical" evidence="6">
    <location>
        <begin position="187"/>
        <end position="208"/>
    </location>
</feature>
<feature type="transmembrane region" description="Helical" evidence="6">
    <location>
        <begin position="83"/>
        <end position="106"/>
    </location>
</feature>
<evidence type="ECO:0000256" key="2">
    <source>
        <dbReference type="ARBA" id="ARBA00010992"/>
    </source>
</evidence>
<evidence type="ECO:0000256" key="5">
    <source>
        <dbReference type="ARBA" id="ARBA00023136"/>
    </source>
</evidence>
<evidence type="ECO:0000256" key="3">
    <source>
        <dbReference type="ARBA" id="ARBA00022692"/>
    </source>
</evidence>
<evidence type="ECO:0000259" key="7">
    <source>
        <dbReference type="PROSITE" id="PS50850"/>
    </source>
</evidence>
<proteinExistence type="inferred from homology"/>
<feature type="domain" description="Major facilitator superfamily (MFS) profile" evidence="7">
    <location>
        <begin position="32"/>
        <end position="521"/>
    </location>
</feature>
<feature type="transmembrane region" description="Helical" evidence="6">
    <location>
        <begin position="39"/>
        <end position="63"/>
    </location>
</feature>
<dbReference type="PANTHER" id="PTHR48022:SF10">
    <property type="entry name" value="MAJOR FACILITATOR SUPERFAMILY (MFS) PROFILE DOMAIN-CONTAINING PROTEIN"/>
    <property type="match status" value="1"/>
</dbReference>
<dbReference type="AlphaFoldDB" id="A0A2B7Y4Z6"/>
<comment type="similarity">
    <text evidence="2">Belongs to the major facilitator superfamily. Sugar transporter (TC 2.A.1.1) family.</text>
</comment>
<evidence type="ECO:0000313" key="8">
    <source>
        <dbReference type="EMBL" id="PGH15932.1"/>
    </source>
</evidence>
<feature type="transmembrane region" description="Helical" evidence="6">
    <location>
        <begin position="344"/>
        <end position="363"/>
    </location>
</feature>
<keyword evidence="5 6" id="KW-0472">Membrane</keyword>
<evidence type="ECO:0000256" key="4">
    <source>
        <dbReference type="ARBA" id="ARBA00022989"/>
    </source>
</evidence>
<keyword evidence="9" id="KW-1185">Reference proteome</keyword>
<dbReference type="PANTHER" id="PTHR48022">
    <property type="entry name" value="PLASTIDIC GLUCOSE TRANSPORTER 4"/>
    <property type="match status" value="1"/>
</dbReference>
<protein>
    <recommendedName>
        <fullName evidence="7">Major facilitator superfamily (MFS) profile domain-containing protein</fullName>
    </recommendedName>
</protein>
<reference evidence="8 9" key="1">
    <citation type="submission" date="2017-10" db="EMBL/GenBank/DDBJ databases">
        <title>Comparative genomics in systemic dimorphic fungi from Ajellomycetaceae.</title>
        <authorList>
            <person name="Munoz J.F."/>
            <person name="Mcewen J.G."/>
            <person name="Clay O.K."/>
            <person name="Cuomo C.A."/>
        </authorList>
    </citation>
    <scope>NUCLEOTIDE SEQUENCE [LARGE SCALE GENOMIC DNA]</scope>
    <source>
        <strain evidence="8 9">UAMH5409</strain>
    </source>
</reference>
<dbReference type="OrthoDB" id="6133115at2759"/>
<gene>
    <name evidence="8" type="ORF">AJ79_02099</name>
</gene>
<dbReference type="SUPFAM" id="SSF103473">
    <property type="entry name" value="MFS general substrate transporter"/>
    <property type="match status" value="1"/>
</dbReference>
<dbReference type="Gene3D" id="1.20.1250.20">
    <property type="entry name" value="MFS general substrate transporter like domains"/>
    <property type="match status" value="1"/>
</dbReference>
<feature type="transmembrane region" description="Helical" evidence="6">
    <location>
        <begin position="113"/>
        <end position="137"/>
    </location>
</feature>
<dbReference type="GO" id="GO:0005351">
    <property type="term" value="F:carbohydrate:proton symporter activity"/>
    <property type="evidence" value="ECO:0007669"/>
    <property type="project" value="TreeGrafter"/>
</dbReference>
<feature type="transmembrane region" description="Helical" evidence="6">
    <location>
        <begin position="308"/>
        <end position="332"/>
    </location>
</feature>
<dbReference type="InterPro" id="IPR005828">
    <property type="entry name" value="MFS_sugar_transport-like"/>
</dbReference>
<name>A0A2B7Y4Z6_9EURO</name>
<dbReference type="GO" id="GO:0016020">
    <property type="term" value="C:membrane"/>
    <property type="evidence" value="ECO:0007669"/>
    <property type="project" value="UniProtKB-SubCell"/>
</dbReference>
<dbReference type="InterPro" id="IPR036259">
    <property type="entry name" value="MFS_trans_sf"/>
</dbReference>
<sequence>MGTNVDSKRSFDTQDEDLREACQLNTGRRDTGLWANRRFLIIYGYDNGMSSGFQAMIGFLMVFGYEDPNVPAGWNMHTAPQQMFASFMLLGTVVASFTIGLVGSYINRRHSIMLGAVFLIAAVTAMAVTTSFGVLYFSRILMGISNGFLMNFTMVYIQEIAPPHFQSVFWISRQLDHHWNDHRICKASVYIFLVLEVLIGCPQIITYFTSPMKSRLGYQIPLYSLYGLPVILIFMLPFFPESPRWLMLHGKEDQAFKSLKWIRHVAYDEIAVRQEFEEMKLNIRHELEASKQASFFDMFRGTNLRRTLIVVGVGICNPGVGAMFILAFAAYFLKMSGVQDPFKWTIMTNCIGLIGLFISWYFITKIGRRQVMITGASICGISMLALAIITSIPSIKGSGLSAGIVTLKATYLFGFNFGLAPYTYLVSGELPAQNLRGHTLGLSTGYIWAGSTVLIVAFLVFCVPEVRGRTLEEIEEMFNNNVPTRKFQTYVTQTGREARERLDAAERKGEGSIHRVEAVSK</sequence>
<keyword evidence="3 6" id="KW-0812">Transmembrane</keyword>
<feature type="transmembrane region" description="Helical" evidence="6">
    <location>
        <begin position="404"/>
        <end position="425"/>
    </location>
</feature>
<organism evidence="8 9">
    <name type="scientific">Helicocarpus griseus UAMH5409</name>
    <dbReference type="NCBI Taxonomy" id="1447875"/>
    <lineage>
        <taxon>Eukaryota</taxon>
        <taxon>Fungi</taxon>
        <taxon>Dikarya</taxon>
        <taxon>Ascomycota</taxon>
        <taxon>Pezizomycotina</taxon>
        <taxon>Eurotiomycetes</taxon>
        <taxon>Eurotiomycetidae</taxon>
        <taxon>Onygenales</taxon>
        <taxon>Ajellomycetaceae</taxon>
        <taxon>Helicocarpus</taxon>
    </lineage>
</organism>
<feature type="transmembrane region" description="Helical" evidence="6">
    <location>
        <begin position="445"/>
        <end position="463"/>
    </location>
</feature>
<dbReference type="EMBL" id="PDNB01000021">
    <property type="protein sequence ID" value="PGH15932.1"/>
    <property type="molecule type" value="Genomic_DNA"/>
</dbReference>
<accession>A0A2B7Y4Z6</accession>
<keyword evidence="4 6" id="KW-1133">Transmembrane helix</keyword>
<dbReference type="STRING" id="1447875.A0A2B7Y4Z6"/>
<dbReference type="PROSITE" id="PS50850">
    <property type="entry name" value="MFS"/>
    <property type="match status" value="1"/>
</dbReference>
<dbReference type="InterPro" id="IPR050360">
    <property type="entry name" value="MFS_Sugar_Transporters"/>
</dbReference>
<dbReference type="Pfam" id="PF00083">
    <property type="entry name" value="Sugar_tr"/>
    <property type="match status" value="2"/>
</dbReference>
<dbReference type="Proteomes" id="UP000223968">
    <property type="component" value="Unassembled WGS sequence"/>
</dbReference>